<dbReference type="Proteomes" id="UP001190926">
    <property type="component" value="Unassembled WGS sequence"/>
</dbReference>
<organism evidence="1 2">
    <name type="scientific">Perilla frutescens var. hirtella</name>
    <name type="common">Perilla citriodora</name>
    <name type="synonym">Perilla setoyensis</name>
    <dbReference type="NCBI Taxonomy" id="608512"/>
    <lineage>
        <taxon>Eukaryota</taxon>
        <taxon>Viridiplantae</taxon>
        <taxon>Streptophyta</taxon>
        <taxon>Embryophyta</taxon>
        <taxon>Tracheophyta</taxon>
        <taxon>Spermatophyta</taxon>
        <taxon>Magnoliopsida</taxon>
        <taxon>eudicotyledons</taxon>
        <taxon>Gunneridae</taxon>
        <taxon>Pentapetalae</taxon>
        <taxon>asterids</taxon>
        <taxon>lamiids</taxon>
        <taxon>Lamiales</taxon>
        <taxon>Lamiaceae</taxon>
        <taxon>Nepetoideae</taxon>
        <taxon>Elsholtzieae</taxon>
        <taxon>Perilla</taxon>
    </lineage>
</organism>
<name>A0AAD4J5Q4_PERFH</name>
<keyword evidence="2" id="KW-1185">Reference proteome</keyword>
<reference evidence="1 2" key="1">
    <citation type="journal article" date="2021" name="Nat. Commun.">
        <title>Incipient diploidization of the medicinal plant Perilla within 10,000 years.</title>
        <authorList>
            <person name="Zhang Y."/>
            <person name="Shen Q."/>
            <person name="Leng L."/>
            <person name="Zhang D."/>
            <person name="Chen S."/>
            <person name="Shi Y."/>
            <person name="Ning Z."/>
            <person name="Chen S."/>
        </authorList>
    </citation>
    <scope>NUCLEOTIDE SEQUENCE [LARGE SCALE GENOMIC DNA]</scope>
    <source>
        <strain evidence="2">cv. PC099</strain>
    </source>
</reference>
<gene>
    <name evidence="1" type="ORF">C2S53_016062</name>
</gene>
<evidence type="ECO:0000313" key="2">
    <source>
        <dbReference type="Proteomes" id="UP001190926"/>
    </source>
</evidence>
<comment type="caution">
    <text evidence="1">The sequence shown here is derived from an EMBL/GenBank/DDBJ whole genome shotgun (WGS) entry which is preliminary data.</text>
</comment>
<proteinExistence type="predicted"/>
<dbReference type="EMBL" id="SDAM02000150">
    <property type="protein sequence ID" value="KAH6827361.1"/>
    <property type="molecule type" value="Genomic_DNA"/>
</dbReference>
<dbReference type="AlphaFoldDB" id="A0AAD4J5Q4"/>
<sequence length="135" mass="15335">MIFGNCTLTKSVLDLKLKSEVLVTADDDNFCCGKTSKPSSTIQIKQEYERVEEGKNEAIWDSKKVKKKKRSKLPEYRRRRRRLVVGPKYDDVLIYEKWMSIPENEIGLGAELLLQMSPAAALPSSTSTSTSTYIN</sequence>
<evidence type="ECO:0000313" key="1">
    <source>
        <dbReference type="EMBL" id="KAH6827361.1"/>
    </source>
</evidence>
<protein>
    <submittedName>
        <fullName evidence="1">Uncharacterized protein</fullName>
    </submittedName>
</protein>
<accession>A0AAD4J5Q4</accession>